<protein>
    <submittedName>
        <fullName evidence="1">Uncharacterized protein</fullName>
    </submittedName>
</protein>
<organism evidence="1 2">
    <name type="scientific">Amycolatopsis lurida NRRL 2430</name>
    <dbReference type="NCBI Taxonomy" id="1460371"/>
    <lineage>
        <taxon>Bacteria</taxon>
        <taxon>Bacillati</taxon>
        <taxon>Actinomycetota</taxon>
        <taxon>Actinomycetes</taxon>
        <taxon>Pseudonocardiales</taxon>
        <taxon>Pseudonocardiaceae</taxon>
        <taxon>Amycolatopsis</taxon>
    </lineage>
</organism>
<proteinExistence type="predicted"/>
<keyword evidence="2" id="KW-1185">Reference proteome</keyword>
<sequence>MSRDFVMPEREYGRNYLATAQIADLPTLAERILADLQTIASRELAAGADLSIHVRGSKRLTLCLGGLANGYLFACLRTRRPSEEAQELIKRAYQLLDTYNWRTLNDARDVRFLPNVVVVSEEDYGSDRWTPGVVVHEHDDWRSQ</sequence>
<accession>A0A2P2FM22</accession>
<evidence type="ECO:0000313" key="2">
    <source>
        <dbReference type="Proteomes" id="UP000256220"/>
    </source>
</evidence>
<dbReference type="AlphaFoldDB" id="A0A2P2FM22"/>
<comment type="caution">
    <text evidence="1">The sequence shown here is derived from an EMBL/GenBank/DDBJ whole genome shotgun (WGS) entry which is preliminary data.</text>
</comment>
<dbReference type="RefSeq" id="WP_034317565.1">
    <property type="nucleotide sequence ID" value="NZ_JFBM01000030.1"/>
</dbReference>
<evidence type="ECO:0000313" key="1">
    <source>
        <dbReference type="EMBL" id="KFU77778.1"/>
    </source>
</evidence>
<gene>
    <name evidence="1" type="ORF">BB31_29370</name>
</gene>
<dbReference type="EMBL" id="JFBM01000030">
    <property type="protein sequence ID" value="KFU77778.1"/>
    <property type="molecule type" value="Genomic_DNA"/>
</dbReference>
<dbReference type="Proteomes" id="UP000256220">
    <property type="component" value="Unassembled WGS sequence"/>
</dbReference>
<name>A0A2P2FM22_AMYLU</name>
<reference evidence="1 2" key="1">
    <citation type="journal article" date="2014" name="Genome Announc.">
        <title>Draft Genome Sequence of Amycolatopsis lurida NRRL 2430, Producer of the Glycopeptide Family Antibiotic Ristocetin.</title>
        <authorList>
            <person name="Kwun M.J."/>
            <person name="Hong H.J."/>
        </authorList>
    </citation>
    <scope>NUCLEOTIDE SEQUENCE [LARGE SCALE GENOMIC DNA]</scope>
    <source>
        <strain evidence="1 2">NRRL 2430</strain>
    </source>
</reference>